<proteinExistence type="predicted"/>
<dbReference type="PROSITE" id="PS51203">
    <property type="entry name" value="CS"/>
    <property type="match status" value="1"/>
</dbReference>
<dbReference type="PANTHER" id="PTHR21664">
    <property type="entry name" value="CHRONIC MYELOGENOUS LEUKEMIA TUMOR ANTIGEN 66"/>
    <property type="match status" value="1"/>
</dbReference>
<feature type="domain" description="CS" evidence="7">
    <location>
        <begin position="321"/>
        <end position="456"/>
    </location>
</feature>
<name>A0A316YKM6_9BASI</name>
<dbReference type="Pfam" id="PF04969">
    <property type="entry name" value="CS"/>
    <property type="match status" value="1"/>
</dbReference>
<dbReference type="InterPro" id="IPR037895">
    <property type="entry name" value="NUDCD1"/>
</dbReference>
<dbReference type="OrthoDB" id="428655at2759"/>
<evidence type="ECO:0000256" key="4">
    <source>
        <dbReference type="ARBA" id="ARBA00022490"/>
    </source>
</evidence>
<feature type="region of interest" description="Disordered" evidence="6">
    <location>
        <begin position="281"/>
        <end position="329"/>
    </location>
</feature>
<dbReference type="STRING" id="215250.A0A316YKM6"/>
<evidence type="ECO:0000256" key="6">
    <source>
        <dbReference type="SAM" id="MobiDB-lite"/>
    </source>
</evidence>
<evidence type="ECO:0000313" key="9">
    <source>
        <dbReference type="Proteomes" id="UP000245768"/>
    </source>
</evidence>
<keyword evidence="9" id="KW-1185">Reference proteome</keyword>
<dbReference type="InParanoid" id="A0A316YKM6"/>
<reference evidence="8 9" key="1">
    <citation type="journal article" date="2018" name="Mol. Biol. Evol.">
        <title>Broad Genomic Sampling Reveals a Smut Pathogenic Ancestry of the Fungal Clade Ustilaginomycotina.</title>
        <authorList>
            <person name="Kijpornyongpan T."/>
            <person name="Mondo S.J."/>
            <person name="Barry K."/>
            <person name="Sandor L."/>
            <person name="Lee J."/>
            <person name="Lipzen A."/>
            <person name="Pangilinan J."/>
            <person name="LaButti K."/>
            <person name="Hainaut M."/>
            <person name="Henrissat B."/>
            <person name="Grigoriev I.V."/>
            <person name="Spatafora J.W."/>
            <person name="Aime M.C."/>
        </authorList>
    </citation>
    <scope>NUCLEOTIDE SEQUENCE [LARGE SCALE GENOMIC DNA]</scope>
    <source>
        <strain evidence="8 9">MCA 4198</strain>
    </source>
</reference>
<dbReference type="GeneID" id="37046897"/>
<dbReference type="Gene3D" id="2.60.40.790">
    <property type="match status" value="1"/>
</dbReference>
<dbReference type="GO" id="GO:0005634">
    <property type="term" value="C:nucleus"/>
    <property type="evidence" value="ECO:0007669"/>
    <property type="project" value="UniProtKB-SubCell"/>
</dbReference>
<feature type="region of interest" description="Disordered" evidence="6">
    <location>
        <begin position="363"/>
        <end position="400"/>
    </location>
</feature>
<dbReference type="InterPro" id="IPR008978">
    <property type="entry name" value="HSP20-like_chaperone"/>
</dbReference>
<accession>A0A316YKM6</accession>
<evidence type="ECO:0000256" key="2">
    <source>
        <dbReference type="ARBA" id="ARBA00004496"/>
    </source>
</evidence>
<gene>
    <name evidence="8" type="ORF">FA10DRAFT_301392</name>
</gene>
<dbReference type="InterPro" id="IPR007052">
    <property type="entry name" value="CS_dom"/>
</dbReference>
<keyword evidence="4" id="KW-0963">Cytoplasm</keyword>
<evidence type="ECO:0000256" key="5">
    <source>
        <dbReference type="ARBA" id="ARBA00023242"/>
    </source>
</evidence>
<dbReference type="RefSeq" id="XP_025377308.1">
    <property type="nucleotide sequence ID" value="XM_025524981.1"/>
</dbReference>
<dbReference type="GO" id="GO:0005737">
    <property type="term" value="C:cytoplasm"/>
    <property type="evidence" value="ECO:0007669"/>
    <property type="project" value="UniProtKB-SubCell"/>
</dbReference>
<evidence type="ECO:0000256" key="3">
    <source>
        <dbReference type="ARBA" id="ARBA00018915"/>
    </source>
</evidence>
<dbReference type="AlphaFoldDB" id="A0A316YKM6"/>
<dbReference type="Proteomes" id="UP000245768">
    <property type="component" value="Unassembled WGS sequence"/>
</dbReference>
<organism evidence="8 9">
    <name type="scientific">Acaromyces ingoldii</name>
    <dbReference type="NCBI Taxonomy" id="215250"/>
    <lineage>
        <taxon>Eukaryota</taxon>
        <taxon>Fungi</taxon>
        <taxon>Dikarya</taxon>
        <taxon>Basidiomycota</taxon>
        <taxon>Ustilaginomycotina</taxon>
        <taxon>Exobasidiomycetes</taxon>
        <taxon>Exobasidiales</taxon>
        <taxon>Cryptobasidiaceae</taxon>
        <taxon>Acaromyces</taxon>
    </lineage>
</organism>
<comment type="subcellular location">
    <subcellularLocation>
        <location evidence="2">Cytoplasm</location>
    </subcellularLocation>
    <subcellularLocation>
        <location evidence="1">Nucleus</location>
    </subcellularLocation>
</comment>
<dbReference type="EMBL" id="KZ819636">
    <property type="protein sequence ID" value="PWN90110.1"/>
    <property type="molecule type" value="Genomic_DNA"/>
</dbReference>
<sequence length="728" mass="79506">MAFAAKRALLNPRFEAYRLIDDDDGDASSRVVEQSFPLPGSTFSSSSSAAAPLGYKELKDRSRHPHLAAGARPNQAAYIDGNGFVVLVTFEPEDLHPSFHPLHRISTATKELPSLIAIDSDRWLVSDGNGLVSLLRTSQLESSSRWTGAIVKTWALGQQEPFKLLSAVQLRQKDCIQFVLQRADRVEQMVTKRPGLGGSMGSSSATWPTAQTVFEILVTRIQLGDEVGVGLGAEGGDQAAGSAVTVMELVERFVSDEPCYFVEQDEATVYLAAEAPIRMDPSKEGAASPQSPPPGKRAKVTQEEDVSKLSGQNHEKLRPKRPPPPYSWTQTSETVTVVFMLPSTVEKRNVRCQFTSKALQLKLSPTSSSNDGPRIVEIGNGTEEEEEESEAAHPAAQNLKDGRYAPRSFWADTDPDGSVWTWEKVHGKSTEKEKQVSLLTLHLEKAQVGSRWTTVFKDEEEEEVPETLDPTELLDVLDGLERYAGPESTGGNVGGTTADETKPSSLLQDGLEEEDATVGKPCFVLRMQTTPPSEVQAMIPVSKEYGPGPLMCLATPLPFSPESLAAKLVFKRDLDGIVFEQEPSQGWNHVETLPALAYVLASKRDAHRTYIFPRRSTEGSVVLAFENAPAVEEERRHGTSSMGAGNLFVYYTPKNVAQPGQPLRYDNTSRSRVIRLGTRQDSKEDQEQGSPSGPLVSVAALHLETASGGEDVLVCLCQKRLLLLTNVL</sequence>
<protein>
    <recommendedName>
        <fullName evidence="3">NudC domain-containing protein 1</fullName>
    </recommendedName>
</protein>
<evidence type="ECO:0000313" key="8">
    <source>
        <dbReference type="EMBL" id="PWN90110.1"/>
    </source>
</evidence>
<keyword evidence="5" id="KW-0539">Nucleus</keyword>
<dbReference type="CDD" id="cd06467">
    <property type="entry name" value="p23_NUDC_like"/>
    <property type="match status" value="1"/>
</dbReference>
<dbReference type="SUPFAM" id="SSF49764">
    <property type="entry name" value="HSP20-like chaperones"/>
    <property type="match status" value="1"/>
</dbReference>
<evidence type="ECO:0000259" key="7">
    <source>
        <dbReference type="PROSITE" id="PS51203"/>
    </source>
</evidence>
<evidence type="ECO:0000256" key="1">
    <source>
        <dbReference type="ARBA" id="ARBA00004123"/>
    </source>
</evidence>
<dbReference type="PANTHER" id="PTHR21664:SF1">
    <property type="entry name" value="NUDC DOMAIN-CONTAINING PROTEIN 1"/>
    <property type="match status" value="1"/>
</dbReference>